<evidence type="ECO:0000256" key="2">
    <source>
        <dbReference type="ARBA" id="ARBA00022801"/>
    </source>
</evidence>
<keyword evidence="2 4" id="KW-0378">Hydrolase</keyword>
<accession>A0A6P1M9N2</accession>
<dbReference type="Pfam" id="PF14310">
    <property type="entry name" value="Fn3-like"/>
    <property type="match status" value="1"/>
</dbReference>
<proteinExistence type="inferred from homology"/>
<dbReference type="PRINTS" id="PR00133">
    <property type="entry name" value="GLHYDRLASE3"/>
</dbReference>
<dbReference type="Pfam" id="PF01915">
    <property type="entry name" value="Glyco_hydro_3_C"/>
    <property type="match status" value="1"/>
</dbReference>
<dbReference type="InterPro" id="IPR036881">
    <property type="entry name" value="Glyco_hydro_3_C_sf"/>
</dbReference>
<dbReference type="InterPro" id="IPR026891">
    <property type="entry name" value="Fn3-like"/>
</dbReference>
<dbReference type="Gene3D" id="2.60.40.10">
    <property type="entry name" value="Immunoglobulins"/>
    <property type="match status" value="1"/>
</dbReference>
<dbReference type="SUPFAM" id="SSF51445">
    <property type="entry name" value="(Trans)glycosidases"/>
    <property type="match status" value="1"/>
</dbReference>
<dbReference type="RefSeq" id="WP_160628965.1">
    <property type="nucleotide sequence ID" value="NZ_CP047593.1"/>
</dbReference>
<dbReference type="PANTHER" id="PTHR42715">
    <property type="entry name" value="BETA-GLUCOSIDASE"/>
    <property type="match status" value="1"/>
</dbReference>
<dbReference type="AlphaFoldDB" id="A0A6P1M9N2"/>
<dbReference type="Gene3D" id="3.40.50.1700">
    <property type="entry name" value="Glycoside hydrolase family 3 C-terminal domain"/>
    <property type="match status" value="1"/>
</dbReference>
<dbReference type="InterPro" id="IPR008979">
    <property type="entry name" value="Galactose-bd-like_sf"/>
</dbReference>
<dbReference type="Pfam" id="PF00754">
    <property type="entry name" value="F5_F8_type_C"/>
    <property type="match status" value="1"/>
</dbReference>
<comment type="similarity">
    <text evidence="1">Belongs to the glycosyl hydrolase 3 family.</text>
</comment>
<dbReference type="Proteomes" id="UP000464954">
    <property type="component" value="Chromosome"/>
</dbReference>
<protein>
    <submittedName>
        <fullName evidence="4">Glycosyl hydrolase</fullName>
    </submittedName>
</protein>
<dbReference type="Gene3D" id="3.20.20.300">
    <property type="entry name" value="Glycoside hydrolase, family 3, N-terminal domain"/>
    <property type="match status" value="1"/>
</dbReference>
<reference evidence="4 5" key="1">
    <citation type="submission" date="2020-01" db="EMBL/GenBank/DDBJ databases">
        <title>Ponticoccus aerotolerans gen. nov., sp. nov., an anaerobic bacterium and proposal of Ponticoccusceae fam. nov., Ponticoccusles ord. nov. and Ponticoccuse classis nov. in the phylum Kiritimatiellaeota.</title>
        <authorList>
            <person name="Zhou L.Y."/>
            <person name="Du Z.J."/>
        </authorList>
    </citation>
    <scope>NUCLEOTIDE SEQUENCE [LARGE SCALE GENOMIC DNA]</scope>
    <source>
        <strain evidence="4 5">S-5007</strain>
    </source>
</reference>
<dbReference type="SMART" id="SM01217">
    <property type="entry name" value="Fn3_like"/>
    <property type="match status" value="1"/>
</dbReference>
<gene>
    <name evidence="4" type="ORF">GT409_10090</name>
</gene>
<dbReference type="FunFam" id="2.60.40.10:FF:000495">
    <property type="entry name" value="Periplasmic beta-glucosidase"/>
    <property type="match status" value="1"/>
</dbReference>
<dbReference type="GO" id="GO:0008422">
    <property type="term" value="F:beta-glucosidase activity"/>
    <property type="evidence" value="ECO:0007669"/>
    <property type="project" value="UniProtKB-ARBA"/>
</dbReference>
<dbReference type="InterPro" id="IPR000421">
    <property type="entry name" value="FA58C"/>
</dbReference>
<dbReference type="InterPro" id="IPR002772">
    <property type="entry name" value="Glyco_hydro_3_C"/>
</dbReference>
<keyword evidence="5" id="KW-1185">Reference proteome</keyword>
<dbReference type="PANTHER" id="PTHR42715:SF10">
    <property type="entry name" value="BETA-GLUCOSIDASE"/>
    <property type="match status" value="1"/>
</dbReference>
<evidence type="ECO:0000313" key="4">
    <source>
        <dbReference type="EMBL" id="QHI69783.1"/>
    </source>
</evidence>
<evidence type="ECO:0000259" key="3">
    <source>
        <dbReference type="PROSITE" id="PS50022"/>
    </source>
</evidence>
<organism evidence="4 5">
    <name type="scientific">Tichowtungia aerotolerans</name>
    <dbReference type="NCBI Taxonomy" id="2697043"/>
    <lineage>
        <taxon>Bacteria</taxon>
        <taxon>Pseudomonadati</taxon>
        <taxon>Kiritimatiellota</taxon>
        <taxon>Tichowtungiia</taxon>
        <taxon>Tichowtungiales</taxon>
        <taxon>Tichowtungiaceae</taxon>
        <taxon>Tichowtungia</taxon>
    </lineage>
</organism>
<feature type="domain" description="F5/8 type C" evidence="3">
    <location>
        <begin position="1"/>
        <end position="120"/>
    </location>
</feature>
<evidence type="ECO:0000256" key="1">
    <source>
        <dbReference type="ARBA" id="ARBA00005336"/>
    </source>
</evidence>
<dbReference type="InterPro" id="IPR036962">
    <property type="entry name" value="Glyco_hydro_3_N_sf"/>
</dbReference>
<dbReference type="Gene3D" id="2.60.120.260">
    <property type="entry name" value="Galactose-binding domain-like"/>
    <property type="match status" value="1"/>
</dbReference>
<evidence type="ECO:0000313" key="5">
    <source>
        <dbReference type="Proteomes" id="UP000464954"/>
    </source>
</evidence>
<dbReference type="Pfam" id="PF00933">
    <property type="entry name" value="Glyco_hydro_3"/>
    <property type="match status" value="1"/>
</dbReference>
<dbReference type="PROSITE" id="PS50022">
    <property type="entry name" value="FA58C_3"/>
    <property type="match status" value="1"/>
</dbReference>
<dbReference type="InterPro" id="IPR017853">
    <property type="entry name" value="GH"/>
</dbReference>
<sequence length="833" mass="90955">MKIEPSFLNQLFADSKSAIRSVSVSSSSEGFAAAAAADGDLSTPWKSGAEPTAWAVLELDKKTVVKSVAVLWDVQAAEAGLVQVSMDGNEWETVGEFKQVIDETALFIPCRPTTAKYVRLLCQKRCPRGGGVPGHYTVRDIAVNPDLKPFLSEYKKPVRRTFADKEAEKRADAMLAKMSLEQKLDYIGGQIMNIRAYPELGLPKLQMSDASMGVKHPPNTAFPSTILLAATWNPELAALQGKSIAQACRHNGITCLLGPGVNIYRISTNGRNFEYMGEDPFLVSRLAVAYVKAVQEQGVISTIKHFAVNNMEFKRKSNDSQVDERTLREIYFPAFKAAVQEGGVHAVMTAYNLLNGQYCAENPWLIKDVLEKDWGFTGIVMSDWRSTYDPVMCFNSGLDAEMPVGRAMHPDIIRNLLDEGIVTLEELDDKVKTILYNGYASGVFDHPDADSSFPAGTEEHAAAAEKVAEEGVVLLKNRGGMLPLNPSAKGKIILAGPMVENAPPSGKGSGEVKYVDGKQPTSIRAAFEKAVGAERLIVCPTKEKCHALRDEDLAAADAVIVCVGFNQQGFGQSFREGEAISDRPFGLNEMQQKFVERCVAKNPRTVVAITAGGGIDMDGWDGQAGAILHTWYTGECGGTPLAKIVFGEVNPSGRLPISIERSWSDSPGAASPTITGPAHFMHGHSLVDTPYKEGILVGYRYYDTKNIPVRYAFGHGLSYTTFDYSNLNMVKSDDGVSVTVTVKNSGDRAGKETVQVYVHDKDSSLLRPLRELKGFVKVDLKPGESREVIVQLDRHAFEYFDPDQKSWVLEPGEFEIQVGKSSRDIQLTGSLSL</sequence>
<dbReference type="InterPro" id="IPR013783">
    <property type="entry name" value="Ig-like_fold"/>
</dbReference>
<name>A0A6P1M9N2_9BACT</name>
<dbReference type="GO" id="GO:0005975">
    <property type="term" value="P:carbohydrate metabolic process"/>
    <property type="evidence" value="ECO:0007669"/>
    <property type="project" value="InterPro"/>
</dbReference>
<dbReference type="SUPFAM" id="SSF49785">
    <property type="entry name" value="Galactose-binding domain-like"/>
    <property type="match status" value="1"/>
</dbReference>
<dbReference type="InterPro" id="IPR050288">
    <property type="entry name" value="Cellulose_deg_GH3"/>
</dbReference>
<dbReference type="SUPFAM" id="SSF52279">
    <property type="entry name" value="Beta-D-glucan exohydrolase, C-terminal domain"/>
    <property type="match status" value="1"/>
</dbReference>
<dbReference type="KEGG" id="taer:GT409_10090"/>
<dbReference type="EMBL" id="CP047593">
    <property type="protein sequence ID" value="QHI69783.1"/>
    <property type="molecule type" value="Genomic_DNA"/>
</dbReference>
<dbReference type="InterPro" id="IPR001764">
    <property type="entry name" value="Glyco_hydro_3_N"/>
</dbReference>